<dbReference type="Gene3D" id="3.90.1530.30">
    <property type="match status" value="1"/>
</dbReference>
<dbReference type="Pfam" id="PF02195">
    <property type="entry name" value="ParB_N"/>
    <property type="match status" value="1"/>
</dbReference>
<organism evidence="2 3">
    <name type="scientific">Candidatus Nitrosotalea okcheonensis</name>
    <dbReference type="NCBI Taxonomy" id="1903276"/>
    <lineage>
        <taxon>Archaea</taxon>
        <taxon>Nitrososphaerota</taxon>
        <taxon>Nitrososphaeria</taxon>
        <taxon>Nitrosotaleales</taxon>
        <taxon>Nitrosotaleaceae</taxon>
        <taxon>Nitrosotalea</taxon>
    </lineage>
</organism>
<dbReference type="SMART" id="SM00470">
    <property type="entry name" value="ParB"/>
    <property type="match status" value="1"/>
</dbReference>
<dbReference type="InterPro" id="IPR036086">
    <property type="entry name" value="ParB/Sulfiredoxin_sf"/>
</dbReference>
<dbReference type="GO" id="GO:0007059">
    <property type="term" value="P:chromosome segregation"/>
    <property type="evidence" value="ECO:0007669"/>
    <property type="project" value="TreeGrafter"/>
</dbReference>
<reference evidence="3" key="1">
    <citation type="submission" date="2017-03" db="EMBL/GenBank/DDBJ databases">
        <authorList>
            <person name="Herbold C."/>
        </authorList>
    </citation>
    <scope>NUCLEOTIDE SEQUENCE [LARGE SCALE GENOMIC DNA]</scope>
</reference>
<dbReference type="RefSeq" id="WP_231911874.1">
    <property type="nucleotide sequence ID" value="NZ_LT841358.1"/>
</dbReference>
<dbReference type="InterPro" id="IPR004437">
    <property type="entry name" value="ParB/RepB/Spo0J"/>
</dbReference>
<dbReference type="PANTHER" id="PTHR33375">
    <property type="entry name" value="CHROMOSOME-PARTITIONING PROTEIN PARB-RELATED"/>
    <property type="match status" value="1"/>
</dbReference>
<dbReference type="AlphaFoldDB" id="A0A2H1FEY8"/>
<dbReference type="EMBL" id="LT841358">
    <property type="protein sequence ID" value="SMH71324.1"/>
    <property type="molecule type" value="Genomic_DNA"/>
</dbReference>
<keyword evidence="3" id="KW-1185">Reference proteome</keyword>
<dbReference type="NCBIfam" id="TIGR00180">
    <property type="entry name" value="parB_part"/>
    <property type="match status" value="1"/>
</dbReference>
<evidence type="ECO:0000313" key="3">
    <source>
        <dbReference type="Proteomes" id="UP000230607"/>
    </source>
</evidence>
<dbReference type="SUPFAM" id="SSF110849">
    <property type="entry name" value="ParB/Sulfiredoxin"/>
    <property type="match status" value="1"/>
</dbReference>
<gene>
    <name evidence="2" type="ORF">NCS_11131</name>
</gene>
<evidence type="ECO:0000259" key="1">
    <source>
        <dbReference type="SMART" id="SM00470"/>
    </source>
</evidence>
<dbReference type="InterPro" id="IPR050336">
    <property type="entry name" value="Chromosome_partition/occlusion"/>
</dbReference>
<proteinExistence type="predicted"/>
<dbReference type="GO" id="GO:0005694">
    <property type="term" value="C:chromosome"/>
    <property type="evidence" value="ECO:0007669"/>
    <property type="project" value="TreeGrafter"/>
</dbReference>
<accession>A0A2H1FEY8</accession>
<dbReference type="InterPro" id="IPR003115">
    <property type="entry name" value="ParB_N"/>
</dbReference>
<name>A0A2H1FEY8_9ARCH</name>
<evidence type="ECO:0000313" key="2">
    <source>
        <dbReference type="EMBL" id="SMH71324.1"/>
    </source>
</evidence>
<dbReference type="Gene3D" id="1.10.10.2830">
    <property type="match status" value="1"/>
</dbReference>
<dbReference type="PANTHER" id="PTHR33375:SF1">
    <property type="entry name" value="CHROMOSOME-PARTITIONING PROTEIN PARB-RELATED"/>
    <property type="match status" value="1"/>
</dbReference>
<dbReference type="GO" id="GO:0003677">
    <property type="term" value="F:DNA binding"/>
    <property type="evidence" value="ECO:0007669"/>
    <property type="project" value="InterPro"/>
</dbReference>
<dbReference type="Proteomes" id="UP000230607">
    <property type="component" value="Chromosome 1"/>
</dbReference>
<sequence length="286" mass="32599">MVKAKHKARKIIKRRTGRKTGYTSRVSYRLREIPVKQIQVWKEAQARKLDREGISELAKSIKTEGLQNPPMVQKEGHLYLLMSGQRRLAALKRLGAKKIPVLVLTRKTEYDTPDAKAASVIENIHRKNMNVKDMADACAFLAQQMGKSKAAQSLGLSMSMFKKYHGFAGVPDKLKELVPRTISRDVATRLYQIIPDVSRALQIAHHISELEPQTKKRYLRVLECNPNLSHKKIMKKARSLILQQNVSLKLSKRKSHGLGVQSRRQDLHPSELANKIISDWLGKRGY</sequence>
<feature type="domain" description="ParB-like N-terminal" evidence="1">
    <location>
        <begin position="31"/>
        <end position="124"/>
    </location>
</feature>
<protein>
    <submittedName>
        <fullName evidence="2">ParB-like partition protein</fullName>
    </submittedName>
</protein>